<dbReference type="PANTHER" id="PTHR34223:SF101">
    <property type="entry name" value="F-BOX DOMAIN-CONTAINING PROTEIN"/>
    <property type="match status" value="1"/>
</dbReference>
<dbReference type="EMBL" id="JBCNJP010000027">
    <property type="protein sequence ID" value="KAK9052829.1"/>
    <property type="molecule type" value="Genomic_DNA"/>
</dbReference>
<dbReference type="PANTHER" id="PTHR34223">
    <property type="entry name" value="OS11G0201299 PROTEIN"/>
    <property type="match status" value="1"/>
</dbReference>
<dbReference type="InterPro" id="IPR001810">
    <property type="entry name" value="F-box_dom"/>
</dbReference>
<evidence type="ECO:0000313" key="2">
    <source>
        <dbReference type="EMBL" id="KAK9052829.1"/>
    </source>
</evidence>
<evidence type="ECO:0000313" key="3">
    <source>
        <dbReference type="Proteomes" id="UP001408789"/>
    </source>
</evidence>
<gene>
    <name evidence="2" type="ORF">SSX86_029459</name>
</gene>
<dbReference type="InterPro" id="IPR053197">
    <property type="entry name" value="F-box_SCFL_complex_component"/>
</dbReference>
<dbReference type="SMART" id="SM00256">
    <property type="entry name" value="FBOX"/>
    <property type="match status" value="1"/>
</dbReference>
<accession>A0AAP0GLT0</accession>
<dbReference type="AlphaFoldDB" id="A0AAP0GLT0"/>
<dbReference type="CDD" id="cd22160">
    <property type="entry name" value="F-box_AtFBL13-like"/>
    <property type="match status" value="1"/>
</dbReference>
<name>A0AAP0GLT0_9ASTR</name>
<dbReference type="Proteomes" id="UP001408789">
    <property type="component" value="Unassembled WGS sequence"/>
</dbReference>
<keyword evidence="3" id="KW-1185">Reference proteome</keyword>
<dbReference type="Gene3D" id="1.20.1280.50">
    <property type="match status" value="1"/>
</dbReference>
<comment type="caution">
    <text evidence="2">The sequence shown here is derived from an EMBL/GenBank/DDBJ whole genome shotgun (WGS) entry which is preliminary data.</text>
</comment>
<dbReference type="SUPFAM" id="SSF81383">
    <property type="entry name" value="F-box domain"/>
    <property type="match status" value="1"/>
</dbReference>
<dbReference type="SUPFAM" id="SSF52047">
    <property type="entry name" value="RNI-like"/>
    <property type="match status" value="1"/>
</dbReference>
<dbReference type="InterPro" id="IPR053781">
    <property type="entry name" value="F-box_AtFBL13-like"/>
</dbReference>
<reference evidence="2 3" key="1">
    <citation type="submission" date="2024-04" db="EMBL/GenBank/DDBJ databases">
        <title>The reference genome of an endangered Asteraceae, Deinandra increscens subsp. villosa, native to the Central Coast of California.</title>
        <authorList>
            <person name="Guilliams M."/>
            <person name="Hasenstab-Lehman K."/>
            <person name="Meyer R."/>
            <person name="Mcevoy S."/>
        </authorList>
    </citation>
    <scope>NUCLEOTIDE SEQUENCE [LARGE SCALE GENOMIC DNA]</scope>
    <source>
        <tissue evidence="2">Leaf</tissue>
    </source>
</reference>
<organism evidence="2 3">
    <name type="scientific">Deinandra increscens subsp. villosa</name>
    <dbReference type="NCBI Taxonomy" id="3103831"/>
    <lineage>
        <taxon>Eukaryota</taxon>
        <taxon>Viridiplantae</taxon>
        <taxon>Streptophyta</taxon>
        <taxon>Embryophyta</taxon>
        <taxon>Tracheophyta</taxon>
        <taxon>Spermatophyta</taxon>
        <taxon>Magnoliopsida</taxon>
        <taxon>eudicotyledons</taxon>
        <taxon>Gunneridae</taxon>
        <taxon>Pentapetalae</taxon>
        <taxon>asterids</taxon>
        <taxon>campanulids</taxon>
        <taxon>Asterales</taxon>
        <taxon>Asteraceae</taxon>
        <taxon>Asteroideae</taxon>
        <taxon>Heliantheae alliance</taxon>
        <taxon>Madieae</taxon>
        <taxon>Madiinae</taxon>
        <taxon>Deinandra</taxon>
    </lineage>
</organism>
<dbReference type="PROSITE" id="PS50181">
    <property type="entry name" value="FBOX"/>
    <property type="match status" value="1"/>
</dbReference>
<sequence length="524" mass="59156">MSSRHGNMRMNAEGDRLSSLPDDVIHKILSFMDIREAIGTSGLSSRWRFIWTSLPYLNISTVPRFSKFVTNVLSHRNNLAEVYSVKLTFRIKVTNALFKRILNYALSHNIQQLNVVCLFSSDIEFPLSCFSSRSLKHLSLSIQPSRYYFHSLLTSTWELPALTTLDLHHVALCDDEADKGVGVFSKCANLQNLRLDTFKTEGSHGFSIIHPRLSNLTLENGSIRSVNIATPQLKNLTISSSPSEYAISAPGLSSFFYKGHCPLHLSTEGFHSLEKADICILHIDDKYVHGIICLLKQLHNVKHLTLSLEIIETLSSSVDLLFQQPSPFVNLKSLKICPGHAGWVRVQSPEKVTLMFTKLKSYLLDSSPGSIFTLVFHEEVKAQKIMAELGVILEEEKNNTKTNRAHLECGNAQVESHKPKAKMELKFVKMSQMMSSWENLGVQLQRRKEKAWVIFSKLHDIEELLTKLPASKRAVFQPRFSSFCAEADIAISKITECMKIQCDEIQSFSSARFHELATTLEPSS</sequence>
<feature type="domain" description="F-box" evidence="1">
    <location>
        <begin position="14"/>
        <end position="50"/>
    </location>
</feature>
<dbReference type="InterPro" id="IPR032675">
    <property type="entry name" value="LRR_dom_sf"/>
</dbReference>
<proteinExistence type="predicted"/>
<dbReference type="Pfam" id="PF00646">
    <property type="entry name" value="F-box"/>
    <property type="match status" value="1"/>
</dbReference>
<evidence type="ECO:0000259" key="1">
    <source>
        <dbReference type="PROSITE" id="PS50181"/>
    </source>
</evidence>
<dbReference type="InterPro" id="IPR036047">
    <property type="entry name" value="F-box-like_dom_sf"/>
</dbReference>
<protein>
    <recommendedName>
        <fullName evidence="1">F-box domain-containing protein</fullName>
    </recommendedName>
</protein>
<dbReference type="Gene3D" id="3.80.10.10">
    <property type="entry name" value="Ribonuclease Inhibitor"/>
    <property type="match status" value="1"/>
</dbReference>